<feature type="binding site" evidence="7">
    <location>
        <position position="191"/>
    </location>
    <ligand>
        <name>Zn(2+)</name>
        <dbReference type="ChEBI" id="CHEBI:29105"/>
    </ligand>
</feature>
<feature type="binding site" evidence="7">
    <location>
        <position position="195"/>
    </location>
    <ligand>
        <name>Zn(2+)</name>
        <dbReference type="ChEBI" id="CHEBI:29105"/>
    </ligand>
</feature>
<sequence length="218" mass="23697">MSRTGEDAVLTAGEEIANSLTHGLGALLSVAALVMMVAAAASRGTGRQVVACAVYGSSLILLYLSSTLYHALTNGRAKRIFRVFDHISIYLLIAGTYTPFLLVTLRGPWGWALFGVVWGLAVLGIGFKCFFTGRMEILSTSVYLLMGWVAVVAIKPLLAALPWGGFLWLLAGGLSYTLGVVFYTWRRKYAHAVWHLFVLAGSACHFVAVWLYVLPRAH</sequence>
<dbReference type="GO" id="GO:0005886">
    <property type="term" value="C:plasma membrane"/>
    <property type="evidence" value="ECO:0007669"/>
    <property type="project" value="UniProtKB-SubCell"/>
</dbReference>
<proteinExistence type="inferred from homology"/>
<evidence type="ECO:0000256" key="1">
    <source>
        <dbReference type="ARBA" id="ARBA00004651"/>
    </source>
</evidence>
<evidence type="ECO:0000256" key="2">
    <source>
        <dbReference type="ARBA" id="ARBA00008488"/>
    </source>
</evidence>
<dbReference type="AlphaFoldDB" id="A0A7S7NYH3"/>
<feature type="transmembrane region" description="Helical" evidence="8">
    <location>
        <begin position="166"/>
        <end position="185"/>
    </location>
</feature>
<keyword evidence="6 8" id="KW-0472">Membrane</keyword>
<dbReference type="GO" id="GO:0046872">
    <property type="term" value="F:metal ion binding"/>
    <property type="evidence" value="ECO:0007669"/>
    <property type="project" value="UniProtKB-KW"/>
</dbReference>
<evidence type="ECO:0000256" key="7">
    <source>
        <dbReference type="PIRSR" id="PIRSR604254-1"/>
    </source>
</evidence>
<reference evidence="9 10" key="1">
    <citation type="submission" date="2020-10" db="EMBL/GenBank/DDBJ databases">
        <title>Complete genome sequence of Paludibaculum fermentans P105T, a facultatively anaerobic acidobacterium capable of dissimilatory Fe(III) reduction.</title>
        <authorList>
            <person name="Dedysh S.N."/>
            <person name="Beletsky A.V."/>
            <person name="Kulichevskaya I.S."/>
            <person name="Mardanov A.V."/>
            <person name="Ravin N.V."/>
        </authorList>
    </citation>
    <scope>NUCLEOTIDE SEQUENCE [LARGE SCALE GENOMIC DNA]</scope>
    <source>
        <strain evidence="9 10">P105</strain>
    </source>
</reference>
<evidence type="ECO:0000256" key="4">
    <source>
        <dbReference type="ARBA" id="ARBA00022692"/>
    </source>
</evidence>
<keyword evidence="5 8" id="KW-1133">Transmembrane helix</keyword>
<comment type="subcellular location">
    <subcellularLocation>
        <location evidence="1">Cell membrane</location>
        <topology evidence="1">Multi-pass membrane protein</topology>
    </subcellularLocation>
</comment>
<keyword evidence="10" id="KW-1185">Reference proteome</keyword>
<evidence type="ECO:0000256" key="6">
    <source>
        <dbReference type="ARBA" id="ARBA00023136"/>
    </source>
</evidence>
<feature type="binding site" evidence="7">
    <location>
        <position position="70"/>
    </location>
    <ligand>
        <name>Zn(2+)</name>
        <dbReference type="ChEBI" id="CHEBI:29105"/>
    </ligand>
</feature>
<dbReference type="InterPro" id="IPR004254">
    <property type="entry name" value="AdipoR/HlyIII-related"/>
</dbReference>
<feature type="transmembrane region" description="Helical" evidence="8">
    <location>
        <begin position="48"/>
        <end position="71"/>
    </location>
</feature>
<dbReference type="GO" id="GO:0140911">
    <property type="term" value="F:pore-forming activity"/>
    <property type="evidence" value="ECO:0007669"/>
    <property type="project" value="InterPro"/>
</dbReference>
<protein>
    <submittedName>
        <fullName evidence="9">Hemolysin III family protein</fullName>
    </submittedName>
</protein>
<comment type="similarity">
    <text evidence="2">Belongs to the UPF0073 (Hly-III) family.</text>
</comment>
<evidence type="ECO:0000313" key="9">
    <source>
        <dbReference type="EMBL" id="QOY92131.1"/>
    </source>
</evidence>
<evidence type="ECO:0000256" key="8">
    <source>
        <dbReference type="SAM" id="Phobius"/>
    </source>
</evidence>
<dbReference type="RefSeq" id="WP_194453785.1">
    <property type="nucleotide sequence ID" value="NZ_CP063849.1"/>
</dbReference>
<name>A0A7S7NYH3_PALFE</name>
<feature type="transmembrane region" description="Helical" evidence="8">
    <location>
        <begin position="20"/>
        <end position="42"/>
    </location>
</feature>
<dbReference type="Proteomes" id="UP000593892">
    <property type="component" value="Chromosome"/>
</dbReference>
<dbReference type="Pfam" id="PF03006">
    <property type="entry name" value="HlyIII"/>
    <property type="match status" value="1"/>
</dbReference>
<keyword evidence="7" id="KW-0862">Zinc</keyword>
<feature type="transmembrane region" description="Helical" evidence="8">
    <location>
        <begin position="109"/>
        <end position="130"/>
    </location>
</feature>
<gene>
    <name evidence="9" type="ORF">IRI77_24885</name>
</gene>
<keyword evidence="7" id="KW-0479">Metal-binding</keyword>
<feature type="transmembrane region" description="Helical" evidence="8">
    <location>
        <begin position="142"/>
        <end position="160"/>
    </location>
</feature>
<feature type="transmembrane region" description="Helical" evidence="8">
    <location>
        <begin position="192"/>
        <end position="213"/>
    </location>
</feature>
<evidence type="ECO:0000256" key="3">
    <source>
        <dbReference type="ARBA" id="ARBA00022475"/>
    </source>
</evidence>
<dbReference type="EMBL" id="CP063849">
    <property type="protein sequence ID" value="QOY92131.1"/>
    <property type="molecule type" value="Genomic_DNA"/>
</dbReference>
<dbReference type="NCBIfam" id="TIGR01065">
    <property type="entry name" value="hlyIII"/>
    <property type="match status" value="1"/>
</dbReference>
<evidence type="ECO:0000313" key="10">
    <source>
        <dbReference type="Proteomes" id="UP000593892"/>
    </source>
</evidence>
<keyword evidence="4 8" id="KW-0812">Transmembrane</keyword>
<organism evidence="9 10">
    <name type="scientific">Paludibaculum fermentans</name>
    <dbReference type="NCBI Taxonomy" id="1473598"/>
    <lineage>
        <taxon>Bacteria</taxon>
        <taxon>Pseudomonadati</taxon>
        <taxon>Acidobacteriota</taxon>
        <taxon>Terriglobia</taxon>
        <taxon>Bryobacterales</taxon>
        <taxon>Bryobacteraceae</taxon>
        <taxon>Paludibaculum</taxon>
    </lineage>
</organism>
<dbReference type="PANTHER" id="PTHR20855">
    <property type="entry name" value="ADIPOR/PROGESTIN RECEPTOR-RELATED"/>
    <property type="match status" value="1"/>
</dbReference>
<accession>A0A7S7NYH3</accession>
<dbReference type="PANTHER" id="PTHR20855:SF3">
    <property type="entry name" value="LD03007P"/>
    <property type="match status" value="1"/>
</dbReference>
<evidence type="ECO:0000256" key="5">
    <source>
        <dbReference type="ARBA" id="ARBA00022989"/>
    </source>
</evidence>
<feature type="transmembrane region" description="Helical" evidence="8">
    <location>
        <begin position="83"/>
        <end position="103"/>
    </location>
</feature>
<keyword evidence="3" id="KW-1003">Cell membrane</keyword>
<dbReference type="KEGG" id="pfer:IRI77_24885"/>
<dbReference type="InterPro" id="IPR005744">
    <property type="entry name" value="Hy-lIII"/>
</dbReference>